<name>A0ABD0ZYU8_CARAN</name>
<gene>
    <name evidence="1" type="ORF">V5N11_013060</name>
</gene>
<protein>
    <submittedName>
        <fullName evidence="1">WEB family protein</fullName>
    </submittedName>
</protein>
<accession>A0ABD0ZYU8</accession>
<dbReference type="Proteomes" id="UP001558713">
    <property type="component" value="Unassembled WGS sequence"/>
</dbReference>
<evidence type="ECO:0000313" key="2">
    <source>
        <dbReference type="Proteomes" id="UP001558713"/>
    </source>
</evidence>
<comment type="caution">
    <text evidence="1">The sequence shown here is derived from an EMBL/GenBank/DDBJ whole genome shotgun (WGS) entry which is preliminary data.</text>
</comment>
<sequence>MKPVPIGCQSSNKTTPKLYMSDFKPTLSNFDSISGPGCLTCDGGLATNWHLQYVSQVFPGSSPISTRETGEILWQKLNCILRGSYAHRKRKSIPNTRRRRRRGNGEETLKEEILEKIEETAREIRSSRRSLEEGLEKVKMEAEEGQWWLTEERRRSSSSSGNKYKNSFLMDVNGLKMMMNGDGTSSSVAVLKPTMSIGQILSRKLLLADESSMMMNGRVSLGED</sequence>
<evidence type="ECO:0000313" key="1">
    <source>
        <dbReference type="EMBL" id="KAL1199798.1"/>
    </source>
</evidence>
<keyword evidence="2" id="KW-1185">Reference proteome</keyword>
<reference evidence="1 2" key="1">
    <citation type="submission" date="2024-04" db="EMBL/GenBank/DDBJ databases">
        <title>Genome assembly C_amara_ONT_v2.</title>
        <authorList>
            <person name="Yant L."/>
            <person name="Moore C."/>
            <person name="Slenker M."/>
        </authorList>
    </citation>
    <scope>NUCLEOTIDE SEQUENCE [LARGE SCALE GENOMIC DNA]</scope>
    <source>
        <tissue evidence="1">Leaf</tissue>
    </source>
</reference>
<dbReference type="EMBL" id="JBANAX010000637">
    <property type="protein sequence ID" value="KAL1199798.1"/>
    <property type="molecule type" value="Genomic_DNA"/>
</dbReference>
<proteinExistence type="predicted"/>
<organism evidence="1 2">
    <name type="scientific">Cardamine amara subsp. amara</name>
    <dbReference type="NCBI Taxonomy" id="228776"/>
    <lineage>
        <taxon>Eukaryota</taxon>
        <taxon>Viridiplantae</taxon>
        <taxon>Streptophyta</taxon>
        <taxon>Embryophyta</taxon>
        <taxon>Tracheophyta</taxon>
        <taxon>Spermatophyta</taxon>
        <taxon>Magnoliopsida</taxon>
        <taxon>eudicotyledons</taxon>
        <taxon>Gunneridae</taxon>
        <taxon>Pentapetalae</taxon>
        <taxon>rosids</taxon>
        <taxon>malvids</taxon>
        <taxon>Brassicales</taxon>
        <taxon>Brassicaceae</taxon>
        <taxon>Cardamineae</taxon>
        <taxon>Cardamine</taxon>
    </lineage>
</organism>
<dbReference type="AlphaFoldDB" id="A0ABD0ZYU8"/>